<dbReference type="SUPFAM" id="SSF50978">
    <property type="entry name" value="WD40 repeat-like"/>
    <property type="match status" value="1"/>
</dbReference>
<protein>
    <submittedName>
        <fullName evidence="1">Uncharacterized protein</fullName>
    </submittedName>
</protein>
<reference evidence="1" key="1">
    <citation type="submission" date="2022-03" db="EMBL/GenBank/DDBJ databases">
        <title>Draft genome sequence of Aduncisulcus paluster, a free-living microaerophilic Fornicata.</title>
        <authorList>
            <person name="Yuyama I."/>
            <person name="Kume K."/>
            <person name="Tamura T."/>
            <person name="Inagaki Y."/>
            <person name="Hashimoto T."/>
        </authorList>
    </citation>
    <scope>NUCLEOTIDE SEQUENCE</scope>
    <source>
        <strain evidence="1">NY0171</strain>
    </source>
</reference>
<evidence type="ECO:0000313" key="2">
    <source>
        <dbReference type="Proteomes" id="UP001057375"/>
    </source>
</evidence>
<organism evidence="1 2">
    <name type="scientific">Aduncisulcus paluster</name>
    <dbReference type="NCBI Taxonomy" id="2918883"/>
    <lineage>
        <taxon>Eukaryota</taxon>
        <taxon>Metamonada</taxon>
        <taxon>Carpediemonas-like organisms</taxon>
        <taxon>Aduncisulcus</taxon>
    </lineage>
</organism>
<comment type="caution">
    <text evidence="1">The sequence shown here is derived from an EMBL/GenBank/DDBJ whole genome shotgun (WGS) entry which is preliminary data.</text>
</comment>
<dbReference type="InterPro" id="IPR036322">
    <property type="entry name" value="WD40_repeat_dom_sf"/>
</dbReference>
<name>A0ABQ5KBD7_9EUKA</name>
<gene>
    <name evidence="1" type="ORF">ADUPG1_000691</name>
</gene>
<proteinExistence type="predicted"/>
<feature type="non-terminal residue" evidence="1">
    <location>
        <position position="1"/>
    </location>
</feature>
<dbReference type="EMBL" id="BQXS01000321">
    <property type="protein sequence ID" value="GKT28505.1"/>
    <property type="molecule type" value="Genomic_DNA"/>
</dbReference>
<sequence length="308" mass="34068">VSINNIDSTETIPHVLSSASILITGTLLLSEEICQKQSILKEDQSKAHFLYRNHPSLHDRFDERTNKAEVVCGTVDGRVLSAHKFDTLGSDSIATGTSFPFSFVPVIVSFSSPSLPMCVRGLGGIACLCGCEGEGIIWGCSEEDKDRSCVDVMNSDGRIGYRAMTDDVISESKHSHSNFIKFSVSGGIVTAAEWHPYGLPLICFALSSGEVLIVDVASVISETRESERKGYEDVIVDVADHAIFRKKLSDRDPIICVSWRNKKHQGDWNELAVGCYSNVHLIRIHSYSLYQYVKMDWEKLVQTLVESS</sequence>
<keyword evidence="2" id="KW-1185">Reference proteome</keyword>
<evidence type="ECO:0000313" key="1">
    <source>
        <dbReference type="EMBL" id="GKT28505.1"/>
    </source>
</evidence>
<accession>A0ABQ5KBD7</accession>
<dbReference type="Proteomes" id="UP001057375">
    <property type="component" value="Unassembled WGS sequence"/>
</dbReference>